<comment type="caution">
    <text evidence="2">The sequence shown here is derived from an EMBL/GenBank/DDBJ whole genome shotgun (WGS) entry which is preliminary data.</text>
</comment>
<proteinExistence type="predicted"/>
<dbReference type="EMBL" id="JAVRRJ010000002">
    <property type="protein sequence ID" value="KAK5088866.1"/>
    <property type="molecule type" value="Genomic_DNA"/>
</dbReference>
<keyword evidence="1" id="KW-0472">Membrane</keyword>
<name>A0AAN7T3P7_9EURO</name>
<feature type="transmembrane region" description="Helical" evidence="1">
    <location>
        <begin position="34"/>
        <end position="51"/>
    </location>
</feature>
<dbReference type="Pfam" id="PF11927">
    <property type="entry name" value="HODM_asu-like"/>
    <property type="match status" value="1"/>
</dbReference>
<evidence type="ECO:0000313" key="3">
    <source>
        <dbReference type="Proteomes" id="UP001309876"/>
    </source>
</evidence>
<evidence type="ECO:0000256" key="1">
    <source>
        <dbReference type="SAM" id="Phobius"/>
    </source>
</evidence>
<keyword evidence="1" id="KW-1133">Transmembrane helix</keyword>
<dbReference type="InterPro" id="IPR021848">
    <property type="entry name" value="HODM_asu-like"/>
</dbReference>
<reference evidence="2 3" key="1">
    <citation type="submission" date="2023-08" db="EMBL/GenBank/DDBJ databases">
        <title>Black Yeasts Isolated from many extreme environments.</title>
        <authorList>
            <person name="Coleine C."/>
            <person name="Stajich J.E."/>
            <person name="Selbmann L."/>
        </authorList>
    </citation>
    <scope>NUCLEOTIDE SEQUENCE [LARGE SCALE GENOMIC DNA]</scope>
    <source>
        <strain evidence="2 3">CCFEE 5910</strain>
    </source>
</reference>
<protein>
    <submittedName>
        <fullName evidence="2">Uncharacterized protein</fullName>
    </submittedName>
</protein>
<keyword evidence="1" id="KW-0812">Transmembrane</keyword>
<keyword evidence="3" id="KW-1185">Reference proteome</keyword>
<dbReference type="AlphaFoldDB" id="A0AAN7T3P7"/>
<dbReference type="Proteomes" id="UP001309876">
    <property type="component" value="Unassembled WGS sequence"/>
</dbReference>
<accession>A0AAN7T3P7</accession>
<evidence type="ECO:0000313" key="2">
    <source>
        <dbReference type="EMBL" id="KAK5088866.1"/>
    </source>
</evidence>
<organism evidence="2 3">
    <name type="scientific">Lithohypha guttulata</name>
    <dbReference type="NCBI Taxonomy" id="1690604"/>
    <lineage>
        <taxon>Eukaryota</taxon>
        <taxon>Fungi</taxon>
        <taxon>Dikarya</taxon>
        <taxon>Ascomycota</taxon>
        <taxon>Pezizomycotina</taxon>
        <taxon>Eurotiomycetes</taxon>
        <taxon>Chaetothyriomycetidae</taxon>
        <taxon>Chaetothyriales</taxon>
        <taxon>Trichomeriaceae</taxon>
        <taxon>Lithohypha</taxon>
    </lineage>
</organism>
<gene>
    <name evidence="2" type="ORF">LTR05_003088</name>
</gene>
<sequence length="404" mass="46597">MEKTDSHSWLQALGLEQHDSKQNVILRYLHDNQISVAMFVFFVVMAIRSLVSRQRDAAKTGANRHYLEAPSFPEIDGLDKFDWKTEDPIKLRTFKPKYYLTMAIQNLDPSELLTMDRTYVERVKYRSKIIAESSDICIRVHDDARIRPAVIELYTYLLSHYLPKRFPQMFKLHYASFETGNQFMLENLVTKQVFATEPTNVTPTETLLKTLGMTVDEDFLFLLTEEGAESSDPKYVFQALVCICPSGWDPREKIGQSLASIHAPVPGYADKLESSMDRYFKNIEVGKYVKRSNWAITQHEELFMPDPNSNHAKQDEQVEAVTEIDPDKTFLRCERQTLHRLPKSKALVFAFKTYMDTMRDIKLEGLGDDLADAIDGLRTGNVPAMSHYKRSPVWGQAVKEYLRS</sequence>